<dbReference type="AlphaFoldDB" id="A0A8H3CK50"/>
<evidence type="ECO:0000313" key="1">
    <source>
        <dbReference type="EMBL" id="CAE6485529.1"/>
    </source>
</evidence>
<protein>
    <submittedName>
        <fullName evidence="1">Uncharacterized protein</fullName>
    </submittedName>
</protein>
<feature type="non-terminal residue" evidence="1">
    <location>
        <position position="1"/>
    </location>
</feature>
<organism evidence="1 2">
    <name type="scientific">Rhizoctonia solani</name>
    <dbReference type="NCBI Taxonomy" id="456999"/>
    <lineage>
        <taxon>Eukaryota</taxon>
        <taxon>Fungi</taxon>
        <taxon>Dikarya</taxon>
        <taxon>Basidiomycota</taxon>
        <taxon>Agaricomycotina</taxon>
        <taxon>Agaricomycetes</taxon>
        <taxon>Cantharellales</taxon>
        <taxon>Ceratobasidiaceae</taxon>
        <taxon>Rhizoctonia</taxon>
    </lineage>
</organism>
<gene>
    <name evidence="1" type="ORF">RDB_LOCUS104000</name>
</gene>
<dbReference type="EMBL" id="CAJMWY010002233">
    <property type="protein sequence ID" value="CAE6485529.1"/>
    <property type="molecule type" value="Genomic_DNA"/>
</dbReference>
<evidence type="ECO:0000313" key="2">
    <source>
        <dbReference type="Proteomes" id="UP000663861"/>
    </source>
</evidence>
<sequence length="251" mass="28553">MTSNAQNPLLLPEIAQHIGSYAGYREQRDLAYTCKQLFGSVAPVIWKEIPDVRIIINLIPGVKLIEEPGSDMHMGGDGTEVIRMAMISDGSLLEEDWTRYWFYAPFVQHLTPFSCDDIKYCSIKNPRFLFTKLNRGPLLPNLRELTFYGFFGHLRFDRLVWFALCLSPTLQRLSLVDISDDTKEDDMARPLWLLLGIIAKSFSASICNTPSNRVSWDPFEGMLASLCPSDYQEGLFLFDNLPAPTGLQYLN</sequence>
<name>A0A8H3CK50_9AGAM</name>
<proteinExistence type="predicted"/>
<dbReference type="Proteomes" id="UP000663861">
    <property type="component" value="Unassembled WGS sequence"/>
</dbReference>
<accession>A0A8H3CK50</accession>
<reference evidence="1" key="1">
    <citation type="submission" date="2021-01" db="EMBL/GenBank/DDBJ databases">
        <authorList>
            <person name="Kaushik A."/>
        </authorList>
    </citation>
    <scope>NUCLEOTIDE SEQUENCE</scope>
    <source>
        <strain evidence="1">AG4-RS23</strain>
    </source>
</reference>
<comment type="caution">
    <text evidence="1">The sequence shown here is derived from an EMBL/GenBank/DDBJ whole genome shotgun (WGS) entry which is preliminary data.</text>
</comment>